<dbReference type="GO" id="GO:0005666">
    <property type="term" value="C:RNA polymerase III complex"/>
    <property type="evidence" value="ECO:0007669"/>
    <property type="project" value="UniProtKB-UniRule"/>
</dbReference>
<gene>
    <name evidence="12" type="ORF">CTI12_AA299410</name>
</gene>
<dbReference type="AlphaFoldDB" id="A0A2U1N733"/>
<dbReference type="EMBL" id="PKPP01003467">
    <property type="protein sequence ID" value="PWA69316.1"/>
    <property type="molecule type" value="Genomic_DNA"/>
</dbReference>
<evidence type="ECO:0000313" key="13">
    <source>
        <dbReference type="Proteomes" id="UP000245207"/>
    </source>
</evidence>
<reference evidence="12 13" key="1">
    <citation type="journal article" date="2018" name="Mol. Plant">
        <title>The genome of Artemisia annua provides insight into the evolution of Asteraceae family and artemisinin biosynthesis.</title>
        <authorList>
            <person name="Shen Q."/>
            <person name="Zhang L."/>
            <person name="Liao Z."/>
            <person name="Wang S."/>
            <person name="Yan T."/>
            <person name="Shi P."/>
            <person name="Liu M."/>
            <person name="Fu X."/>
            <person name="Pan Q."/>
            <person name="Wang Y."/>
            <person name="Lv Z."/>
            <person name="Lu X."/>
            <person name="Zhang F."/>
            <person name="Jiang W."/>
            <person name="Ma Y."/>
            <person name="Chen M."/>
            <person name="Hao X."/>
            <person name="Li L."/>
            <person name="Tang Y."/>
            <person name="Lv G."/>
            <person name="Zhou Y."/>
            <person name="Sun X."/>
            <person name="Brodelius P.E."/>
            <person name="Rose J.K.C."/>
            <person name="Tang K."/>
        </authorList>
    </citation>
    <scope>NUCLEOTIDE SEQUENCE [LARGE SCALE GENOMIC DNA]</scope>
    <source>
        <strain evidence="13">cv. Huhao1</strain>
        <tissue evidence="12">Leaf</tissue>
    </source>
</reference>
<evidence type="ECO:0000256" key="6">
    <source>
        <dbReference type="ARBA" id="ARBA00023163"/>
    </source>
</evidence>
<evidence type="ECO:0000259" key="9">
    <source>
        <dbReference type="Pfam" id="PF05645"/>
    </source>
</evidence>
<evidence type="ECO:0000259" key="10">
    <source>
        <dbReference type="Pfam" id="PF08221"/>
    </source>
</evidence>
<dbReference type="PANTHER" id="PTHR12949:SF0">
    <property type="entry name" value="DNA-DIRECTED RNA POLYMERASE III SUBUNIT RPC3"/>
    <property type="match status" value="1"/>
</dbReference>
<dbReference type="InterPro" id="IPR039748">
    <property type="entry name" value="RPC3"/>
</dbReference>
<dbReference type="SUPFAM" id="SSF46785">
    <property type="entry name" value="Winged helix' DNA-binding domain"/>
    <property type="match status" value="1"/>
</dbReference>
<feature type="domain" description="RNA polymerase III Rpc82 C -terminal" evidence="9">
    <location>
        <begin position="157"/>
        <end position="345"/>
    </location>
</feature>
<dbReference type="InterPro" id="IPR013197">
    <property type="entry name" value="RNA_pol_III_RPC82-rel_HTH"/>
</dbReference>
<keyword evidence="6 8" id="KW-0804">Transcription</keyword>
<name>A0A2U1N733_ARTAN</name>
<evidence type="ECO:0000256" key="1">
    <source>
        <dbReference type="ARBA" id="ARBA00004123"/>
    </source>
</evidence>
<evidence type="ECO:0000256" key="7">
    <source>
        <dbReference type="ARBA" id="ARBA00023242"/>
    </source>
</evidence>
<organism evidence="12 13">
    <name type="scientific">Artemisia annua</name>
    <name type="common">Sweet wormwood</name>
    <dbReference type="NCBI Taxonomy" id="35608"/>
    <lineage>
        <taxon>Eukaryota</taxon>
        <taxon>Viridiplantae</taxon>
        <taxon>Streptophyta</taxon>
        <taxon>Embryophyta</taxon>
        <taxon>Tracheophyta</taxon>
        <taxon>Spermatophyta</taxon>
        <taxon>Magnoliopsida</taxon>
        <taxon>eudicotyledons</taxon>
        <taxon>Gunneridae</taxon>
        <taxon>Pentapetalae</taxon>
        <taxon>asterids</taxon>
        <taxon>campanulids</taxon>
        <taxon>Asterales</taxon>
        <taxon>Asteraceae</taxon>
        <taxon>Asteroideae</taxon>
        <taxon>Anthemideae</taxon>
        <taxon>Artemisiinae</taxon>
        <taxon>Artemisia</taxon>
    </lineage>
</organism>
<dbReference type="GO" id="GO:0006351">
    <property type="term" value="P:DNA-templated transcription"/>
    <property type="evidence" value="ECO:0007669"/>
    <property type="project" value="InterPro"/>
</dbReference>
<evidence type="ECO:0000256" key="5">
    <source>
        <dbReference type="ARBA" id="ARBA00022478"/>
    </source>
</evidence>
<comment type="caution">
    <text evidence="12">The sequence shown here is derived from an EMBL/GenBank/DDBJ whole genome shotgun (WGS) entry which is preliminary data.</text>
</comment>
<dbReference type="InterPro" id="IPR008806">
    <property type="entry name" value="RNA_pol_III_Rpc82_C"/>
</dbReference>
<dbReference type="PANTHER" id="PTHR12949">
    <property type="entry name" value="RNA POLYMERASE III DNA DIRECTED -RELATED"/>
    <property type="match status" value="1"/>
</dbReference>
<evidence type="ECO:0000256" key="4">
    <source>
        <dbReference type="ARBA" id="ARBA00016689"/>
    </source>
</evidence>
<dbReference type="Pfam" id="PF08221">
    <property type="entry name" value="HTH_9"/>
    <property type="match status" value="1"/>
</dbReference>
<evidence type="ECO:0000256" key="3">
    <source>
        <dbReference type="ARBA" id="ARBA00011206"/>
    </source>
</evidence>
<dbReference type="GO" id="GO:0003697">
    <property type="term" value="F:single-stranded DNA binding"/>
    <property type="evidence" value="ECO:0007669"/>
    <property type="project" value="UniProtKB-UniRule"/>
</dbReference>
<evidence type="ECO:0000313" key="12">
    <source>
        <dbReference type="EMBL" id="PWA69316.1"/>
    </source>
</evidence>
<feature type="domain" description="DNA-directed RNA polymerase III subunit RPC3 winged-helix" evidence="11">
    <location>
        <begin position="382"/>
        <end position="447"/>
    </location>
</feature>
<accession>A0A2U1N733</accession>
<evidence type="ECO:0000256" key="8">
    <source>
        <dbReference type="RuleBase" id="RU367076"/>
    </source>
</evidence>
<keyword evidence="5 8" id="KW-0240">DNA-directed RNA polymerase</keyword>
<dbReference type="Pfam" id="PF05645">
    <property type="entry name" value="RNA_pol_Rpc82"/>
    <property type="match status" value="1"/>
</dbReference>
<keyword evidence="13" id="KW-1185">Reference proteome</keyword>
<evidence type="ECO:0000259" key="11">
    <source>
        <dbReference type="Pfam" id="PF22536"/>
    </source>
</evidence>
<dbReference type="STRING" id="35608.A0A2U1N733"/>
<sequence length="531" mass="60909">MGDKEDYNWHYLTQLKMRIHAHQKVCECLLREGTLSLAQVIRFTQLSKQNVTNALLVLVQHNCVQAFTIQLPGGFEEEPKIMTQYMALHTNIIHHMRFPKFLAIVSKEFGEECKEIFEGLLQHGRLSFNQIMDRHKDKHKADITNGENSTAANVLHENFNKLAQAHYIERCPAHEPFLEPPEQGAKKRTSKSKIADAPPTLEARALAAATPMESLRFLVDVDTLSNGALEDDSKNSPATDIVGEKRKHDCLEPETDIWATNKNKEILWRVNFEEFVRRLRQKFCVSHVTTSLDRGAGIVLNAIYEASRKEETKVKMETTVPLTMDTILEETMKSEEGRSLKLDGVKASLVQLGCEVSAIDFDSDTHSIDLKKIIDQAQSQEVESIVLKKYGREAYRIFRALLKHETLYETDKISIDTFVEKKDVLKILLQLLKDDFVQMERLGNEAQKMDILLWKIHKRSLWAQVLDDMYHAALNLKLRLVHELEQAKDILKGKAVGAEVVQKRKRVGEKWKVLESSLMVLDDAIMLFHDF</sequence>
<comment type="similarity">
    <text evidence="8">Belongs to the eukaryotic RPC3/POLR3C RNA polymerase subunit family.</text>
</comment>
<protein>
    <recommendedName>
        <fullName evidence="4 8">DNA-directed RNA polymerase III subunit RPC3</fullName>
        <shortName evidence="8">RNA polymerase III subunit C3</shortName>
    </recommendedName>
</protein>
<dbReference type="Proteomes" id="UP000245207">
    <property type="component" value="Unassembled WGS sequence"/>
</dbReference>
<evidence type="ECO:0000256" key="2">
    <source>
        <dbReference type="ARBA" id="ARBA00006835"/>
    </source>
</evidence>
<feature type="domain" description="RNA polymerase III subunit RPC82-related helix-turn-helix" evidence="10">
    <location>
        <begin position="23"/>
        <end position="67"/>
    </location>
</feature>
<proteinExistence type="inferred from homology"/>
<dbReference type="Pfam" id="PF22536">
    <property type="entry name" value="WHD_POLR3C"/>
    <property type="match status" value="1"/>
</dbReference>
<dbReference type="OrthoDB" id="272392at2759"/>
<keyword evidence="7 8" id="KW-0539">Nucleus</keyword>
<dbReference type="InterPro" id="IPR036390">
    <property type="entry name" value="WH_DNA-bd_sf"/>
</dbReference>
<comment type="similarity">
    <text evidence="2">Belongs to the RNA polymerase beta chain family.</text>
</comment>
<dbReference type="FunFam" id="1.10.10.10:FF:000515">
    <property type="entry name" value="DNA-directed RNA polymerase III subunit rpc3"/>
    <property type="match status" value="1"/>
</dbReference>
<dbReference type="InterPro" id="IPR055207">
    <property type="entry name" value="POLR3C_WHD"/>
</dbReference>
<comment type="subunit">
    <text evidence="3 8">Component of the RNA polymerase III (Pol III) complex consisting of 17 subunits.</text>
</comment>
<comment type="subcellular location">
    <subcellularLocation>
        <location evidence="1 8">Nucleus</location>
    </subcellularLocation>
</comment>
<dbReference type="Gene3D" id="1.10.10.10">
    <property type="entry name" value="Winged helix-like DNA-binding domain superfamily/Winged helix DNA-binding domain"/>
    <property type="match status" value="4"/>
</dbReference>
<dbReference type="InterPro" id="IPR036388">
    <property type="entry name" value="WH-like_DNA-bd_sf"/>
</dbReference>
<comment type="function">
    <text evidence="8">DNA-dependent RNA polymerase catalyzes the transcription of DNA into RNA using the four ribonucleoside triphosphates as substrates. Specific core component of RNA polymerase III which synthesizes small RNAs, such as 5S rRNA and tRNAs.</text>
</comment>